<keyword evidence="3" id="KW-1185">Reference proteome</keyword>
<dbReference type="Proteomes" id="UP000626148">
    <property type="component" value="Unassembled WGS sequence"/>
</dbReference>
<feature type="transmembrane region" description="Helical" evidence="1">
    <location>
        <begin position="270"/>
        <end position="293"/>
    </location>
</feature>
<feature type="transmembrane region" description="Helical" evidence="1">
    <location>
        <begin position="21"/>
        <end position="40"/>
    </location>
</feature>
<feature type="transmembrane region" description="Helical" evidence="1">
    <location>
        <begin position="362"/>
        <end position="387"/>
    </location>
</feature>
<dbReference type="AlphaFoldDB" id="A0A918KJH1"/>
<reference evidence="2" key="2">
    <citation type="submission" date="2020-09" db="EMBL/GenBank/DDBJ databases">
        <authorList>
            <person name="Sun Q."/>
            <person name="Kim S."/>
        </authorList>
    </citation>
    <scope>NUCLEOTIDE SEQUENCE</scope>
    <source>
        <strain evidence="2">KCTC 22169</strain>
    </source>
</reference>
<dbReference type="RefSeq" id="WP_189611539.1">
    <property type="nucleotide sequence ID" value="NZ_BMXR01000010.1"/>
</dbReference>
<keyword evidence="1" id="KW-0472">Membrane</keyword>
<organism evidence="2 3">
    <name type="scientific">Saccharospirillum salsuginis</name>
    <dbReference type="NCBI Taxonomy" id="418750"/>
    <lineage>
        <taxon>Bacteria</taxon>
        <taxon>Pseudomonadati</taxon>
        <taxon>Pseudomonadota</taxon>
        <taxon>Gammaproteobacteria</taxon>
        <taxon>Oceanospirillales</taxon>
        <taxon>Saccharospirillaceae</taxon>
        <taxon>Saccharospirillum</taxon>
    </lineage>
</organism>
<accession>A0A918KJH1</accession>
<proteinExistence type="predicted"/>
<evidence type="ECO:0000313" key="3">
    <source>
        <dbReference type="Proteomes" id="UP000626148"/>
    </source>
</evidence>
<dbReference type="InterPro" id="IPR010266">
    <property type="entry name" value="NnrS"/>
</dbReference>
<feature type="transmembrane region" description="Helical" evidence="1">
    <location>
        <begin position="179"/>
        <end position="198"/>
    </location>
</feature>
<comment type="caution">
    <text evidence="2">The sequence shown here is derived from an EMBL/GenBank/DDBJ whole genome shotgun (WGS) entry which is preliminary data.</text>
</comment>
<keyword evidence="1" id="KW-1133">Transmembrane helix</keyword>
<dbReference type="EMBL" id="BMXR01000010">
    <property type="protein sequence ID" value="GGX66197.1"/>
    <property type="molecule type" value="Genomic_DNA"/>
</dbReference>
<reference evidence="2" key="1">
    <citation type="journal article" date="2014" name="Int. J. Syst. Evol. Microbiol.">
        <title>Complete genome sequence of Corynebacterium casei LMG S-19264T (=DSM 44701T), isolated from a smear-ripened cheese.</title>
        <authorList>
            <consortium name="US DOE Joint Genome Institute (JGI-PGF)"/>
            <person name="Walter F."/>
            <person name="Albersmeier A."/>
            <person name="Kalinowski J."/>
            <person name="Ruckert C."/>
        </authorList>
    </citation>
    <scope>NUCLEOTIDE SEQUENCE</scope>
    <source>
        <strain evidence="2">KCTC 22169</strain>
    </source>
</reference>
<name>A0A918KJH1_9GAMM</name>
<feature type="transmembrane region" description="Helical" evidence="1">
    <location>
        <begin position="60"/>
        <end position="78"/>
    </location>
</feature>
<protein>
    <submittedName>
        <fullName evidence="2">Short-chain dehydrogenase</fullName>
    </submittedName>
</protein>
<feature type="transmembrane region" description="Helical" evidence="1">
    <location>
        <begin position="335"/>
        <end position="356"/>
    </location>
</feature>
<dbReference type="Pfam" id="PF05940">
    <property type="entry name" value="NnrS"/>
    <property type="match status" value="1"/>
</dbReference>
<feature type="transmembrane region" description="Helical" evidence="1">
    <location>
        <begin position="90"/>
        <end position="106"/>
    </location>
</feature>
<gene>
    <name evidence="2" type="ORF">GCM10007392_37310</name>
</gene>
<feature type="transmembrane region" description="Helical" evidence="1">
    <location>
        <begin position="305"/>
        <end position="323"/>
    </location>
</feature>
<evidence type="ECO:0000313" key="2">
    <source>
        <dbReference type="EMBL" id="GGX66197.1"/>
    </source>
</evidence>
<sequence>MLKRFQSIPDWPLWYGAFRPFFLLTAISAVVYSLAWWGMLHHGWRFPGAVRHPIAWHGHEMMHAVVMASLIGFLLTAMPEFTRSKPASPYTYMVLVLVWLAGRLAFMSTASWATWAVFVLDMVPPIWLLHFIWIRVRTDPGRDQRGFLWGLAALVLVIAGYHLAQLGQDDVMRWLRAQVGVWMIMIVLAMSRISMRIVNMNLRALEASERVYVARPPRRNLAIMAVGLYTGAEWASLPDSVLGWLAAACAAALLNLTNDWHLGRVLLRRWVFILYLVYWCMALGYSVMAAAWLAGLPTLSAGRHVLMMGAIGVSILSVLSIAGRSHAGLKLDPRIWMPLACALLVTAALLRVGWPWLIASPWVLTVSAGAWVTAWTLYLVTFTPVLIGPREDGRHDASGPE</sequence>
<feature type="transmembrane region" description="Helical" evidence="1">
    <location>
        <begin position="146"/>
        <end position="164"/>
    </location>
</feature>
<evidence type="ECO:0000256" key="1">
    <source>
        <dbReference type="SAM" id="Phobius"/>
    </source>
</evidence>
<keyword evidence="1" id="KW-0812">Transmembrane</keyword>
<feature type="transmembrane region" description="Helical" evidence="1">
    <location>
        <begin position="112"/>
        <end position="134"/>
    </location>
</feature>